<organism evidence="2 3">
    <name type="scientific">Candidatus Carbonibacillus altaicus</name>
    <dbReference type="NCBI Taxonomy" id="2163959"/>
    <lineage>
        <taxon>Bacteria</taxon>
        <taxon>Bacillati</taxon>
        <taxon>Bacillota</taxon>
        <taxon>Bacilli</taxon>
        <taxon>Bacillales</taxon>
        <taxon>Candidatus Carbonibacillus</taxon>
    </lineage>
</organism>
<dbReference type="Gene3D" id="3.30.70.1790">
    <property type="entry name" value="RepB DNA-primase, N-terminal domain"/>
    <property type="match status" value="1"/>
</dbReference>
<protein>
    <recommendedName>
        <fullName evidence="1">RepB-like DNA primase domain-containing protein</fullName>
    </recommendedName>
</protein>
<comment type="caution">
    <text evidence="2">The sequence shown here is derived from an EMBL/GenBank/DDBJ whole genome shotgun (WGS) entry which is preliminary data.</text>
</comment>
<dbReference type="InterPro" id="IPR039459">
    <property type="entry name" value="RepB-like_DNA_primase_dom"/>
</dbReference>
<gene>
    <name evidence="2" type="ORF">BSOLF_2913</name>
</gene>
<evidence type="ECO:0000313" key="2">
    <source>
        <dbReference type="EMBL" id="PTQ55213.1"/>
    </source>
</evidence>
<sequence>MQAQNWFHTLARAGAEYFIVRAVPDAGGKVYSARVPAEKASRELYLNFLQRLNRDKHHIYARPEGYRFVLVDDVQDIDEVLQYHPTLIVETSPGNHQAWYVLAETPRDREHAKAICRGYAAVLGSDPGSAEPDHLGRVAGFINWKRRYAPEYPIARLIHVNTGTVAERRVVHSERVWISTPSTGDSIVRAVRDLFHRHHWNVPRRRKIFREPGVDRSARDFAYAAYVLERDLDQHGMVRQRAIERIRERLYERSTKAMERGDEYVARTITAAWRFVVKKRARGYNKCKEEGR</sequence>
<dbReference type="Pfam" id="PF16793">
    <property type="entry name" value="RepB_primase"/>
    <property type="match status" value="1"/>
</dbReference>
<dbReference type="Proteomes" id="UP000244338">
    <property type="component" value="Unassembled WGS sequence"/>
</dbReference>
<name>A0A2R6XXS1_9BACL</name>
<feature type="domain" description="RepB-like DNA primase" evidence="1">
    <location>
        <begin position="49"/>
        <end position="161"/>
    </location>
</feature>
<reference evidence="3" key="1">
    <citation type="journal article" date="2018" name="Sci. Rep.">
        <title>Lignite coal burning seam in the remote Altai Mountains harbors a hydrogen-driven thermophilic microbial community.</title>
        <authorList>
            <person name="Kadnikov V.V."/>
            <person name="Mardanov A.V."/>
            <person name="Ivasenko D.A."/>
            <person name="Antsiferov D.V."/>
            <person name="Beletsky A.V."/>
            <person name="Karnachuk O.V."/>
            <person name="Ravin N.V."/>
        </authorList>
    </citation>
    <scope>NUCLEOTIDE SEQUENCE [LARGE SCALE GENOMIC DNA]</scope>
</reference>
<evidence type="ECO:0000259" key="1">
    <source>
        <dbReference type="Pfam" id="PF16793"/>
    </source>
</evidence>
<evidence type="ECO:0000313" key="3">
    <source>
        <dbReference type="Proteomes" id="UP000244338"/>
    </source>
</evidence>
<dbReference type="AlphaFoldDB" id="A0A2R6XXS1"/>
<accession>A0A2R6XXS1</accession>
<dbReference type="EMBL" id="PEBX01000165">
    <property type="protein sequence ID" value="PTQ55213.1"/>
    <property type="molecule type" value="Genomic_DNA"/>
</dbReference>
<proteinExistence type="predicted"/>